<keyword evidence="3" id="KW-1185">Reference proteome</keyword>
<accession>A0A9W6MUS3</accession>
<evidence type="ECO:0000256" key="1">
    <source>
        <dbReference type="SAM" id="MobiDB-lite"/>
    </source>
</evidence>
<dbReference type="EMBL" id="BSFI01000004">
    <property type="protein sequence ID" value="GLK67242.1"/>
    <property type="molecule type" value="Genomic_DNA"/>
</dbReference>
<sequence>MDERTAGGRGLHAPAPAGDERDPSRRFHAAEAFARRGERHVRAAGACGDAAGLHDVKKQPEIGQIETHREP</sequence>
<gene>
    <name evidence="2" type="ORF">GCM10008179_08800</name>
</gene>
<protein>
    <submittedName>
        <fullName evidence="2">Uncharacterized protein</fullName>
    </submittedName>
</protein>
<comment type="caution">
    <text evidence="2">The sequence shown here is derived from an EMBL/GenBank/DDBJ whole genome shotgun (WGS) entry which is preliminary data.</text>
</comment>
<proteinExistence type="predicted"/>
<name>A0A9W6MUS3_9HYPH</name>
<organism evidence="2 3">
    <name type="scientific">Hansschlegelia plantiphila</name>
    <dbReference type="NCBI Taxonomy" id="374655"/>
    <lineage>
        <taxon>Bacteria</taxon>
        <taxon>Pseudomonadati</taxon>
        <taxon>Pseudomonadota</taxon>
        <taxon>Alphaproteobacteria</taxon>
        <taxon>Hyphomicrobiales</taxon>
        <taxon>Methylopilaceae</taxon>
        <taxon>Hansschlegelia</taxon>
    </lineage>
</organism>
<reference evidence="2" key="2">
    <citation type="submission" date="2023-01" db="EMBL/GenBank/DDBJ databases">
        <authorList>
            <person name="Sun Q."/>
            <person name="Evtushenko L."/>
        </authorList>
    </citation>
    <scope>NUCLEOTIDE SEQUENCE</scope>
    <source>
        <strain evidence="2">VKM B-2347</strain>
    </source>
</reference>
<reference evidence="2" key="1">
    <citation type="journal article" date="2014" name="Int. J. Syst. Evol. Microbiol.">
        <title>Complete genome sequence of Corynebacterium casei LMG S-19264T (=DSM 44701T), isolated from a smear-ripened cheese.</title>
        <authorList>
            <consortium name="US DOE Joint Genome Institute (JGI-PGF)"/>
            <person name="Walter F."/>
            <person name="Albersmeier A."/>
            <person name="Kalinowski J."/>
            <person name="Ruckert C."/>
        </authorList>
    </citation>
    <scope>NUCLEOTIDE SEQUENCE</scope>
    <source>
        <strain evidence="2">VKM B-2347</strain>
    </source>
</reference>
<evidence type="ECO:0000313" key="3">
    <source>
        <dbReference type="Proteomes" id="UP001143372"/>
    </source>
</evidence>
<dbReference type="AlphaFoldDB" id="A0A9W6MUS3"/>
<feature type="region of interest" description="Disordered" evidence="1">
    <location>
        <begin position="52"/>
        <end position="71"/>
    </location>
</feature>
<dbReference type="Proteomes" id="UP001143372">
    <property type="component" value="Unassembled WGS sequence"/>
</dbReference>
<evidence type="ECO:0000313" key="2">
    <source>
        <dbReference type="EMBL" id="GLK67242.1"/>
    </source>
</evidence>
<feature type="region of interest" description="Disordered" evidence="1">
    <location>
        <begin position="1"/>
        <end position="25"/>
    </location>
</feature>